<dbReference type="Proteomes" id="UP000029558">
    <property type="component" value="Chromosome"/>
</dbReference>
<protein>
    <submittedName>
        <fullName evidence="1">Acid-shock protein</fullName>
    </submittedName>
</protein>
<dbReference type="EMBL" id="CP012508">
    <property type="protein sequence ID" value="ALB21443.1"/>
    <property type="molecule type" value="Genomic_DNA"/>
</dbReference>
<proteinExistence type="predicted"/>
<organism evidence="1 2">
    <name type="scientific">Piscirickettsia salmonis</name>
    <dbReference type="NCBI Taxonomy" id="1238"/>
    <lineage>
        <taxon>Bacteria</taxon>
        <taxon>Pseudomonadati</taxon>
        <taxon>Pseudomonadota</taxon>
        <taxon>Gammaproteobacteria</taxon>
        <taxon>Thiotrichales</taxon>
        <taxon>Piscirickettsiaceae</taxon>
        <taxon>Piscirickettsia</taxon>
    </lineage>
</organism>
<reference evidence="1 2" key="1">
    <citation type="journal article" date="2014" name="Genome Announc.">
        <title>Comparative Genome Analysis of Two Isolates of the Fish Pathogen Piscirickettsia salmonis from Different Hosts Reveals Major Differences in Virulence-Associated Secretion Systems.</title>
        <authorList>
            <person name="Bohle H."/>
            <person name="Henriquez P."/>
            <person name="Grothusen H."/>
            <person name="Navas E."/>
            <person name="Sandoval A."/>
            <person name="Bustamante F."/>
            <person name="Bustos P."/>
            <person name="Mancilla M."/>
        </authorList>
    </citation>
    <scope>NUCLEOTIDE SEQUENCE [LARGE SCALE GENOMIC DNA]</scope>
    <source>
        <strain evidence="2">B1-32597</strain>
    </source>
</reference>
<dbReference type="AlphaFoldDB" id="A0AAC8VF70"/>
<evidence type="ECO:0000313" key="1">
    <source>
        <dbReference type="EMBL" id="ALB21443.1"/>
    </source>
</evidence>
<evidence type="ECO:0000313" key="2">
    <source>
        <dbReference type="Proteomes" id="UP000029558"/>
    </source>
</evidence>
<gene>
    <name evidence="1" type="ORF">KU39_259</name>
</gene>
<accession>A0AAC8VF70</accession>
<sequence length="241" mass="28075">MYPEGLNLLEMIIREQHSLKIESKIEQIEDDDLYESAVKYKHQLIESLAKKAVRCLAAEKPFNPKNYQAQKQLKIFSQLLGDPEEGQEQRAQREQQLKDRMLLEDFKSDLLAKSEISDVKAECFLRAATFQDVCYVAVKQQKWSPKSTTSSGRNMCTILNTEQKYEKFSALIRADDGKVHFRNLRRCAGGYFQCDARDKHYKELFSHSKGESALMFLENYFRVQNHSHPAQYPRARVTIEP</sequence>
<name>A0AAC8VF70_PISSA</name>